<dbReference type="PANTHER" id="PTHR47359">
    <property type="entry name" value="PEPTIDOGLYCAN DL-ENDOPEPTIDASE CWLO"/>
    <property type="match status" value="1"/>
</dbReference>
<evidence type="ECO:0000313" key="8">
    <source>
        <dbReference type="EMBL" id="WUP48677.1"/>
    </source>
</evidence>
<evidence type="ECO:0000256" key="3">
    <source>
        <dbReference type="ARBA" id="ARBA00022801"/>
    </source>
</evidence>
<dbReference type="Pfam" id="PF00877">
    <property type="entry name" value="NLPC_P60"/>
    <property type="match status" value="1"/>
</dbReference>
<protein>
    <submittedName>
        <fullName evidence="8">NlpC/P60 family protein</fullName>
    </submittedName>
</protein>
<dbReference type="EMBL" id="CP108084">
    <property type="protein sequence ID" value="WUP48677.1"/>
    <property type="molecule type" value="Genomic_DNA"/>
</dbReference>
<dbReference type="InterPro" id="IPR051794">
    <property type="entry name" value="PG_Endopeptidase_C40"/>
</dbReference>
<evidence type="ECO:0000256" key="2">
    <source>
        <dbReference type="ARBA" id="ARBA00022670"/>
    </source>
</evidence>
<dbReference type="PROSITE" id="PS51935">
    <property type="entry name" value="NLPC_P60"/>
    <property type="match status" value="1"/>
</dbReference>
<proteinExistence type="inferred from homology"/>
<dbReference type="SUPFAM" id="SSF54001">
    <property type="entry name" value="Cysteine proteinases"/>
    <property type="match status" value="1"/>
</dbReference>
<evidence type="ECO:0000256" key="6">
    <source>
        <dbReference type="SAM" id="SignalP"/>
    </source>
</evidence>
<evidence type="ECO:0000256" key="1">
    <source>
        <dbReference type="ARBA" id="ARBA00007074"/>
    </source>
</evidence>
<gene>
    <name evidence="8" type="ORF">OG994_24290</name>
</gene>
<keyword evidence="9" id="KW-1185">Reference proteome</keyword>
<evidence type="ECO:0000259" key="7">
    <source>
        <dbReference type="PROSITE" id="PS51935"/>
    </source>
</evidence>
<evidence type="ECO:0000256" key="4">
    <source>
        <dbReference type="ARBA" id="ARBA00022807"/>
    </source>
</evidence>
<evidence type="ECO:0000256" key="5">
    <source>
        <dbReference type="SAM" id="Coils"/>
    </source>
</evidence>
<dbReference type="Proteomes" id="UP001432190">
    <property type="component" value="Chromosome"/>
</dbReference>
<keyword evidence="6" id="KW-0732">Signal</keyword>
<keyword evidence="2" id="KW-0645">Protease</keyword>
<dbReference type="PANTHER" id="PTHR47359:SF3">
    <property type="entry name" value="NLP_P60 DOMAIN-CONTAINING PROTEIN-RELATED"/>
    <property type="match status" value="1"/>
</dbReference>
<evidence type="ECO:0000313" key="9">
    <source>
        <dbReference type="Proteomes" id="UP001432190"/>
    </source>
</evidence>
<name>A0ABZ1S3M9_9ACTN</name>
<feature type="domain" description="NlpC/P60" evidence="7">
    <location>
        <begin position="210"/>
        <end position="325"/>
    </location>
</feature>
<organism evidence="8 9">
    <name type="scientific">Micromonospora globbae</name>
    <dbReference type="NCBI Taxonomy" id="1894969"/>
    <lineage>
        <taxon>Bacteria</taxon>
        <taxon>Bacillati</taxon>
        <taxon>Actinomycetota</taxon>
        <taxon>Actinomycetes</taxon>
        <taxon>Micromonosporales</taxon>
        <taxon>Micromonosporaceae</taxon>
        <taxon>Micromonospora</taxon>
    </lineage>
</organism>
<reference evidence="8" key="1">
    <citation type="submission" date="2022-10" db="EMBL/GenBank/DDBJ databases">
        <title>The complete genomes of actinobacterial strains from the NBC collection.</title>
        <authorList>
            <person name="Joergensen T.S."/>
            <person name="Alvarez Arevalo M."/>
            <person name="Sterndorff E.B."/>
            <person name="Faurdal D."/>
            <person name="Vuksanovic O."/>
            <person name="Mourched A.-S."/>
            <person name="Charusanti P."/>
            <person name="Shaw S."/>
            <person name="Blin K."/>
            <person name="Weber T."/>
        </authorList>
    </citation>
    <scope>NUCLEOTIDE SEQUENCE</scope>
    <source>
        <strain evidence="8">NBC_00256</strain>
    </source>
</reference>
<dbReference type="Gene3D" id="6.10.250.3150">
    <property type="match status" value="1"/>
</dbReference>
<feature type="signal peptide" evidence="6">
    <location>
        <begin position="1"/>
        <end position="32"/>
    </location>
</feature>
<keyword evidence="3" id="KW-0378">Hydrolase</keyword>
<sequence length="325" mass="35076">MPRPRWSRFTTALAALVGVAVVLTGGVTAAHADPSVAEIERQIDEDWNKLEPVIEKHNATRQELAAKRKQADALAKRIKPLQVQVDQAMDKVGALAARAYKGENLSTVNAMLGSRSPSELMGQLELLDRFAQTQQKDVQQVAQLRDELVRQKEPLDTLVAQLTRTEAQLAAKKKQINAEIDRLQKLRIKVYGNGGAGPLRPAPCPATYPGGAAGVAVKFACAQIGKPYVWGADGPDSYDCSGLVLAAWAKAGVSLPHNAAQQRRVTKTVSRGDLRPGDLVFYYSDLHHVGMYVGGGWVVHASQAGVPVKMKKVDDGPIHSFGRPG</sequence>
<keyword evidence="5" id="KW-0175">Coiled coil</keyword>
<feature type="coiled-coil region" evidence="5">
    <location>
        <begin position="155"/>
        <end position="189"/>
    </location>
</feature>
<feature type="chain" id="PRO_5046017069" evidence="6">
    <location>
        <begin position="33"/>
        <end position="325"/>
    </location>
</feature>
<comment type="similarity">
    <text evidence="1">Belongs to the peptidase C40 family.</text>
</comment>
<keyword evidence="4" id="KW-0788">Thiol protease</keyword>
<dbReference type="InterPro" id="IPR000064">
    <property type="entry name" value="NLP_P60_dom"/>
</dbReference>
<accession>A0ABZ1S3M9</accession>
<dbReference type="Gene3D" id="3.90.1720.10">
    <property type="entry name" value="endopeptidase domain like (from Nostoc punctiforme)"/>
    <property type="match status" value="1"/>
</dbReference>
<dbReference type="InterPro" id="IPR038765">
    <property type="entry name" value="Papain-like_cys_pep_sf"/>
</dbReference>
<dbReference type="RefSeq" id="WP_328851082.1">
    <property type="nucleotide sequence ID" value="NZ_CP108084.1"/>
</dbReference>